<reference evidence="3 4" key="1">
    <citation type="submission" date="2024-02" db="EMBL/GenBank/DDBJ databases">
        <title>De novo assembly and annotation of 12 fungi associated with fruit tree decline syndrome in Ontario, Canada.</title>
        <authorList>
            <person name="Sulman M."/>
            <person name="Ellouze W."/>
            <person name="Ilyukhin E."/>
        </authorList>
    </citation>
    <scope>NUCLEOTIDE SEQUENCE [LARGE SCALE GENOMIC DNA]</scope>
    <source>
        <strain evidence="3 4">M1-105</strain>
    </source>
</reference>
<feature type="compositionally biased region" description="Basic and acidic residues" evidence="2">
    <location>
        <begin position="116"/>
        <end position="128"/>
    </location>
</feature>
<evidence type="ECO:0000256" key="2">
    <source>
        <dbReference type="SAM" id="MobiDB-lite"/>
    </source>
</evidence>
<feature type="region of interest" description="Disordered" evidence="2">
    <location>
        <begin position="459"/>
        <end position="483"/>
    </location>
</feature>
<evidence type="ECO:0000256" key="1">
    <source>
        <dbReference type="SAM" id="Coils"/>
    </source>
</evidence>
<gene>
    <name evidence="3" type="ORF">SLS56_009916</name>
</gene>
<proteinExistence type="predicted"/>
<protein>
    <submittedName>
        <fullName evidence="3">Uncharacterized protein</fullName>
    </submittedName>
</protein>
<evidence type="ECO:0000313" key="4">
    <source>
        <dbReference type="Proteomes" id="UP001521116"/>
    </source>
</evidence>
<feature type="compositionally biased region" description="Basic and acidic residues" evidence="2">
    <location>
        <begin position="24"/>
        <end position="34"/>
    </location>
</feature>
<dbReference type="EMBL" id="JAJVDC020000179">
    <property type="protein sequence ID" value="KAL1619949.1"/>
    <property type="molecule type" value="Genomic_DNA"/>
</dbReference>
<keyword evidence="4" id="KW-1185">Reference proteome</keyword>
<feature type="region of interest" description="Disordered" evidence="2">
    <location>
        <begin position="1"/>
        <end position="131"/>
    </location>
</feature>
<dbReference type="Proteomes" id="UP001521116">
    <property type="component" value="Unassembled WGS sequence"/>
</dbReference>
<name>A0ABR3SG12_9PEZI</name>
<feature type="coiled-coil region" evidence="1">
    <location>
        <begin position="271"/>
        <end position="305"/>
    </location>
</feature>
<feature type="coiled-coil region" evidence="1">
    <location>
        <begin position="180"/>
        <end position="214"/>
    </location>
</feature>
<sequence length="483" mass="54679">MPPLRPIGSHALRLPQPLSDSDEDPRYHGGDNRFKSNLGGHGSFTSRGENRPPRIPKHEQDDDALAYEKQKRKDNPRLQQLTRHALAPSSQPRTCASGSLVHASERVGPNPQSAYSRDEKTRTSETRARPTTGDNIMVSAEARKKFDAPQHSSAIPRTAPQPGTRAHEPEEEKQITALTQADLRKTVANLEAELENQNQRRGLLNESVEVLRQQLVLRDRQRRGLEETITELRESLLYFKSNAQSSEEEATSLESQIKDHHTLSREFQLREDGLKEQISYMEKKNQRAERERESYRRSTDNLIEKQALYIAELEELLDSWKSNNTASITGEQKNHQSSPDVAIFNETPQNLVCRRILSEAVFMPDKDDTEHVLSVLPLRATTVDFLVEALSAIVDTADASRRAEQWMAGSHYSEGYCLNGALKRHQRSTYNKGSNCTTSGRLCISRDAYSGKLLMRKSQNAKSSHGGQDYWIAPPVKKRKHSE</sequence>
<feature type="region of interest" description="Disordered" evidence="2">
    <location>
        <begin position="144"/>
        <end position="171"/>
    </location>
</feature>
<comment type="caution">
    <text evidence="3">The sequence shown here is derived from an EMBL/GenBank/DDBJ whole genome shotgun (WGS) entry which is preliminary data.</text>
</comment>
<accession>A0ABR3SG12</accession>
<feature type="compositionally biased region" description="Basic and acidic residues" evidence="2">
    <location>
        <begin position="48"/>
        <end position="76"/>
    </location>
</feature>
<organism evidence="3 4">
    <name type="scientific">Neofusicoccum ribis</name>
    <dbReference type="NCBI Taxonomy" id="45134"/>
    <lineage>
        <taxon>Eukaryota</taxon>
        <taxon>Fungi</taxon>
        <taxon>Dikarya</taxon>
        <taxon>Ascomycota</taxon>
        <taxon>Pezizomycotina</taxon>
        <taxon>Dothideomycetes</taxon>
        <taxon>Dothideomycetes incertae sedis</taxon>
        <taxon>Botryosphaeriales</taxon>
        <taxon>Botryosphaeriaceae</taxon>
        <taxon>Neofusicoccum</taxon>
    </lineage>
</organism>
<keyword evidence="1" id="KW-0175">Coiled coil</keyword>
<feature type="compositionally biased region" description="Polar residues" evidence="2">
    <location>
        <begin position="77"/>
        <end position="97"/>
    </location>
</feature>
<evidence type="ECO:0000313" key="3">
    <source>
        <dbReference type="EMBL" id="KAL1619949.1"/>
    </source>
</evidence>